<evidence type="ECO:0000256" key="2">
    <source>
        <dbReference type="ARBA" id="ARBA00023054"/>
    </source>
</evidence>
<dbReference type="InterPro" id="IPR058636">
    <property type="entry name" value="Beta-barrel_YknX"/>
</dbReference>
<sequence>MVNKKRAVIFIVLVVVFGFLGWRTFGGKQQAQYQTSQVERGTIVSTISASGQILVANIVNITTSAKGLVKKVYVQDGDRVTLGQKILEMTLDSDAQQKSVSAYSSYLSAKNSLDSAQVSLYTLDSAMWAAQRKFINDAVSRSLTIDDPTYIQENDDWLAAEAKYKNQQNVIAQSQIGLSSAWLSYQTVSPIVYAPMSGIITNITYVEGMTISASDDTGQTVAVIKSEGTPLASFNISEIDVSKVKPGQKATIELDSIADKTFTGKILSVNRIGTVTSGVTNYPVVIKFDTEAPEILPNMAATANIIVETKDNVLLIPSSAIQRQGTQDVVRVLKGKKEQTVVVETGLVSDTQTEILEGLSEGDEVVVSTISQTSQQGGTSVFGGGGAGRMFMGR</sequence>
<dbReference type="PANTHER" id="PTHR32347:SF23">
    <property type="entry name" value="BLL5650 PROTEIN"/>
    <property type="match status" value="1"/>
</dbReference>
<dbReference type="InterPro" id="IPR050465">
    <property type="entry name" value="UPF0194_transport"/>
</dbReference>
<feature type="domain" description="Multidrug resistance protein MdtA-like C-terminal permuted SH3" evidence="5">
    <location>
        <begin position="312"/>
        <end position="370"/>
    </location>
</feature>
<comment type="subcellular location">
    <subcellularLocation>
        <location evidence="1">Cell envelope</location>
    </subcellularLocation>
</comment>
<dbReference type="Proteomes" id="UP000231474">
    <property type="component" value="Unassembled WGS sequence"/>
</dbReference>
<dbReference type="GO" id="GO:0030313">
    <property type="term" value="C:cell envelope"/>
    <property type="evidence" value="ECO:0007669"/>
    <property type="project" value="UniProtKB-SubCell"/>
</dbReference>
<feature type="transmembrane region" description="Helical" evidence="3">
    <location>
        <begin position="7"/>
        <end position="25"/>
    </location>
</feature>
<keyword evidence="3" id="KW-0472">Membrane</keyword>
<keyword evidence="3" id="KW-1133">Transmembrane helix</keyword>
<organism evidence="7 8">
    <name type="scientific">Candidatus Shapirobacteria bacterium CG10_big_fil_rev_8_21_14_0_10_40_9</name>
    <dbReference type="NCBI Taxonomy" id="1974888"/>
    <lineage>
        <taxon>Bacteria</taxon>
        <taxon>Candidatus Shapironibacteriota</taxon>
    </lineage>
</organism>
<dbReference type="SUPFAM" id="SSF111369">
    <property type="entry name" value="HlyD-like secretion proteins"/>
    <property type="match status" value="1"/>
</dbReference>
<dbReference type="Pfam" id="PF25967">
    <property type="entry name" value="RND-MFP_C"/>
    <property type="match status" value="1"/>
</dbReference>
<dbReference type="PANTHER" id="PTHR32347">
    <property type="entry name" value="EFFLUX SYSTEM COMPONENT YKNX-RELATED"/>
    <property type="match status" value="1"/>
</dbReference>
<dbReference type="Gene3D" id="2.40.50.100">
    <property type="match status" value="1"/>
</dbReference>
<evidence type="ECO:0000313" key="7">
    <source>
        <dbReference type="EMBL" id="PJE67816.1"/>
    </source>
</evidence>
<evidence type="ECO:0000256" key="1">
    <source>
        <dbReference type="ARBA" id="ARBA00004196"/>
    </source>
</evidence>
<name>A0A2M8L4K4_9BACT</name>
<dbReference type="Gene3D" id="6.20.50.140">
    <property type="match status" value="1"/>
</dbReference>
<evidence type="ECO:0000259" key="6">
    <source>
        <dbReference type="Pfam" id="PF25990"/>
    </source>
</evidence>
<dbReference type="InterPro" id="IPR058625">
    <property type="entry name" value="MdtA-like_BSH"/>
</dbReference>
<keyword evidence="3" id="KW-0812">Transmembrane</keyword>
<comment type="caution">
    <text evidence="7">The sequence shown here is derived from an EMBL/GenBank/DDBJ whole genome shotgun (WGS) entry which is preliminary data.</text>
</comment>
<dbReference type="Gene3D" id="2.40.30.170">
    <property type="match status" value="1"/>
</dbReference>
<dbReference type="Pfam" id="PF25917">
    <property type="entry name" value="BSH_RND"/>
    <property type="match status" value="1"/>
</dbReference>
<protein>
    <submittedName>
        <fullName evidence="7">Uncharacterized protein</fullName>
    </submittedName>
</protein>
<dbReference type="AlphaFoldDB" id="A0A2M8L4K4"/>
<feature type="domain" description="YknX-like beta-barrel" evidence="6">
    <location>
        <begin position="235"/>
        <end position="305"/>
    </location>
</feature>
<evidence type="ECO:0000313" key="8">
    <source>
        <dbReference type="Proteomes" id="UP000231474"/>
    </source>
</evidence>
<gene>
    <name evidence="7" type="ORF">COU95_00225</name>
</gene>
<dbReference type="InterPro" id="IPR058627">
    <property type="entry name" value="MdtA-like_C"/>
</dbReference>
<reference evidence="8" key="1">
    <citation type="submission" date="2017-09" db="EMBL/GenBank/DDBJ databases">
        <title>Depth-based differentiation of microbial function through sediment-hosted aquifers and enrichment of novel symbionts in the deep terrestrial subsurface.</title>
        <authorList>
            <person name="Probst A.J."/>
            <person name="Ladd B."/>
            <person name="Jarett J.K."/>
            <person name="Geller-Mcgrath D.E."/>
            <person name="Sieber C.M.K."/>
            <person name="Emerson J.B."/>
            <person name="Anantharaman K."/>
            <person name="Thomas B.C."/>
            <person name="Malmstrom R."/>
            <person name="Stieglmeier M."/>
            <person name="Klingl A."/>
            <person name="Woyke T."/>
            <person name="Ryan C.M."/>
            <person name="Banfield J.F."/>
        </authorList>
    </citation>
    <scope>NUCLEOTIDE SEQUENCE [LARGE SCALE GENOMIC DNA]</scope>
</reference>
<keyword evidence="2" id="KW-0175">Coiled coil</keyword>
<dbReference type="Pfam" id="PF25990">
    <property type="entry name" value="Beta-barrel_YknX"/>
    <property type="match status" value="1"/>
</dbReference>
<evidence type="ECO:0000259" key="5">
    <source>
        <dbReference type="Pfam" id="PF25967"/>
    </source>
</evidence>
<accession>A0A2M8L4K4</accession>
<feature type="domain" description="Multidrug resistance protein MdtA-like barrel-sandwich hybrid" evidence="4">
    <location>
        <begin position="57"/>
        <end position="219"/>
    </location>
</feature>
<proteinExistence type="predicted"/>
<dbReference type="EMBL" id="PFEK01000005">
    <property type="protein sequence ID" value="PJE67816.1"/>
    <property type="molecule type" value="Genomic_DNA"/>
</dbReference>
<evidence type="ECO:0000259" key="4">
    <source>
        <dbReference type="Pfam" id="PF25917"/>
    </source>
</evidence>
<evidence type="ECO:0000256" key="3">
    <source>
        <dbReference type="SAM" id="Phobius"/>
    </source>
</evidence>